<dbReference type="InParanoid" id="A0A2J6T6S1"/>
<dbReference type="RefSeq" id="XP_024735624.1">
    <property type="nucleotide sequence ID" value="XM_024872658.1"/>
</dbReference>
<dbReference type="GeneID" id="36580738"/>
<proteinExistence type="predicted"/>
<accession>A0A2J6T6S1</accession>
<dbReference type="Proteomes" id="UP000235371">
    <property type="component" value="Unassembled WGS sequence"/>
</dbReference>
<dbReference type="EMBL" id="KZ613817">
    <property type="protein sequence ID" value="PMD58720.1"/>
    <property type="molecule type" value="Genomic_DNA"/>
</dbReference>
<sequence>MICETRSCSSRWMISRRGAVKLARTLMARCIVPNISTKGRTMLFRGQGKLVRDNKVGMIKSTKNYRKIEYIKMRRQPLLLRGQALTAVRLLVSVGRFALFR</sequence>
<evidence type="ECO:0000313" key="3">
    <source>
        <dbReference type="Proteomes" id="UP000235371"/>
    </source>
</evidence>
<evidence type="ECO:0000313" key="2">
    <source>
        <dbReference type="EMBL" id="PMD58720.1"/>
    </source>
</evidence>
<reference evidence="2 3" key="1">
    <citation type="submission" date="2016-04" db="EMBL/GenBank/DDBJ databases">
        <title>A degradative enzymes factory behind the ericoid mycorrhizal symbiosis.</title>
        <authorList>
            <consortium name="DOE Joint Genome Institute"/>
            <person name="Martino E."/>
            <person name="Morin E."/>
            <person name="Grelet G."/>
            <person name="Kuo A."/>
            <person name="Kohler A."/>
            <person name="Daghino S."/>
            <person name="Barry K."/>
            <person name="Choi C."/>
            <person name="Cichocki N."/>
            <person name="Clum A."/>
            <person name="Copeland A."/>
            <person name="Hainaut M."/>
            <person name="Haridas S."/>
            <person name="Labutti K."/>
            <person name="Lindquist E."/>
            <person name="Lipzen A."/>
            <person name="Khouja H.-R."/>
            <person name="Murat C."/>
            <person name="Ohm R."/>
            <person name="Olson A."/>
            <person name="Spatafora J."/>
            <person name="Veneault-Fourrey C."/>
            <person name="Henrissat B."/>
            <person name="Grigoriev I."/>
            <person name="Martin F."/>
            <person name="Perotto S."/>
        </authorList>
    </citation>
    <scope>NUCLEOTIDE SEQUENCE [LARGE SCALE GENOMIC DNA]</scope>
    <source>
        <strain evidence="2 3">E</strain>
    </source>
</reference>
<gene>
    <name evidence="2" type="ORF">K444DRAFT_415403</name>
</gene>
<protein>
    <submittedName>
        <fullName evidence="2">Uncharacterized protein</fullName>
    </submittedName>
</protein>
<name>A0A2J6T6S1_9HELO</name>
<feature type="transmembrane region" description="Helical" evidence="1">
    <location>
        <begin position="78"/>
        <end position="99"/>
    </location>
</feature>
<keyword evidence="3" id="KW-1185">Reference proteome</keyword>
<evidence type="ECO:0000256" key="1">
    <source>
        <dbReference type="SAM" id="Phobius"/>
    </source>
</evidence>
<keyword evidence="1" id="KW-0812">Transmembrane</keyword>
<organism evidence="2 3">
    <name type="scientific">Hyaloscypha bicolor E</name>
    <dbReference type="NCBI Taxonomy" id="1095630"/>
    <lineage>
        <taxon>Eukaryota</taxon>
        <taxon>Fungi</taxon>
        <taxon>Dikarya</taxon>
        <taxon>Ascomycota</taxon>
        <taxon>Pezizomycotina</taxon>
        <taxon>Leotiomycetes</taxon>
        <taxon>Helotiales</taxon>
        <taxon>Hyaloscyphaceae</taxon>
        <taxon>Hyaloscypha</taxon>
        <taxon>Hyaloscypha bicolor</taxon>
    </lineage>
</organism>
<keyword evidence="1" id="KW-0472">Membrane</keyword>
<keyword evidence="1" id="KW-1133">Transmembrane helix</keyword>
<dbReference type="AlphaFoldDB" id="A0A2J6T6S1"/>